<keyword evidence="3" id="KW-1185">Reference proteome</keyword>
<accession>A0A133U6S0</accession>
<dbReference type="GO" id="GO:0006313">
    <property type="term" value="P:DNA transposition"/>
    <property type="evidence" value="ECO:0007669"/>
    <property type="project" value="InterPro"/>
</dbReference>
<feature type="domain" description="Transposase IS4-like" evidence="1">
    <location>
        <begin position="32"/>
        <end position="270"/>
    </location>
</feature>
<evidence type="ECO:0000313" key="2">
    <source>
        <dbReference type="EMBL" id="KXA89856.1"/>
    </source>
</evidence>
<dbReference type="PANTHER" id="PTHR34614:SF2">
    <property type="entry name" value="TRANSPOSASE IS4-LIKE DOMAIN-CONTAINING PROTEIN"/>
    <property type="match status" value="1"/>
</dbReference>
<dbReference type="EMBL" id="LHXJ01000062">
    <property type="protein sequence ID" value="KXA89856.1"/>
    <property type="molecule type" value="Genomic_DNA"/>
</dbReference>
<dbReference type="GO" id="GO:0003677">
    <property type="term" value="F:DNA binding"/>
    <property type="evidence" value="ECO:0007669"/>
    <property type="project" value="InterPro"/>
</dbReference>
<name>A0A133U6S0_9EURY</name>
<dbReference type="Pfam" id="PF01609">
    <property type="entry name" value="DDE_Tnp_1"/>
    <property type="match status" value="1"/>
</dbReference>
<protein>
    <recommendedName>
        <fullName evidence="1">Transposase IS4-like domain-containing protein</fullName>
    </recommendedName>
</protein>
<evidence type="ECO:0000259" key="1">
    <source>
        <dbReference type="Pfam" id="PF01609"/>
    </source>
</evidence>
<comment type="caution">
    <text evidence="2">The sequence shown here is derived from an EMBL/GenBank/DDBJ whole genome shotgun (WGS) entry which is preliminary data.</text>
</comment>
<evidence type="ECO:0000313" key="3">
    <source>
        <dbReference type="Proteomes" id="UP000070163"/>
    </source>
</evidence>
<gene>
    <name evidence="2" type="ORF">AKJ57_04765</name>
</gene>
<reference evidence="2 3" key="1">
    <citation type="journal article" date="2016" name="Sci. Rep.">
        <title>Metabolic traits of an uncultured archaeal lineage -MSBL1- from brine pools of the Red Sea.</title>
        <authorList>
            <person name="Mwirichia R."/>
            <person name="Alam I."/>
            <person name="Rashid M."/>
            <person name="Vinu M."/>
            <person name="Ba-Alawi W."/>
            <person name="Anthony Kamau A."/>
            <person name="Kamanda Ngugi D."/>
            <person name="Goker M."/>
            <person name="Klenk H.P."/>
            <person name="Bajic V."/>
            <person name="Stingl U."/>
        </authorList>
    </citation>
    <scope>NUCLEOTIDE SEQUENCE [LARGE SCALE GENOMIC DNA]</scope>
    <source>
        <strain evidence="2">SCGC-AAA259A05</strain>
    </source>
</reference>
<dbReference type="AlphaFoldDB" id="A0A133U6S0"/>
<dbReference type="InterPro" id="IPR012337">
    <property type="entry name" value="RNaseH-like_sf"/>
</dbReference>
<dbReference type="GO" id="GO:0004803">
    <property type="term" value="F:transposase activity"/>
    <property type="evidence" value="ECO:0007669"/>
    <property type="project" value="InterPro"/>
</dbReference>
<dbReference type="InterPro" id="IPR002559">
    <property type="entry name" value="Transposase_11"/>
</dbReference>
<organism evidence="2 3">
    <name type="scientific">candidate division MSBL1 archaeon SCGC-AAA259A05</name>
    <dbReference type="NCBI Taxonomy" id="1698259"/>
    <lineage>
        <taxon>Archaea</taxon>
        <taxon>Methanobacteriati</taxon>
        <taxon>Methanobacteriota</taxon>
        <taxon>candidate division MSBL1</taxon>
    </lineage>
</organism>
<dbReference type="Proteomes" id="UP000070163">
    <property type="component" value="Unassembled WGS sequence"/>
</dbReference>
<sequence>MSAKHLSKILKATGKGVGWWHKLFQSLINEDDLLLYDLTTIFTQSKNIKLAEKGYNPDELYLDQIGIVLAFSKDTSLPTGIEIYWGSMKDITTIKDFLNRLNPENIGFILDRGFWSEPLLQKFQNQKISYIAPVRKNSKHMDPRWLRWKQPFTYRKRSIRWSRRNTELGSLYFFEDPKLKGEQESALLRKVENGKISMEEYEEKKKTAGLIGLITNLHKKDGKQVYDLYKGRQDVELAFDAMKNTLDADKTHLQSSEAVRGYFFVTFLALRIYFHILKRLREKELTEKISVKEVLYELSKIRKIIRPSGKETFAKTPKKARKIAQLFPKAEPMG</sequence>
<proteinExistence type="predicted"/>
<dbReference type="SUPFAM" id="SSF53098">
    <property type="entry name" value="Ribonuclease H-like"/>
    <property type="match status" value="1"/>
</dbReference>
<dbReference type="PANTHER" id="PTHR34614">
    <property type="match status" value="1"/>
</dbReference>